<evidence type="ECO:0000313" key="6">
    <source>
        <dbReference type="Proteomes" id="UP001153404"/>
    </source>
</evidence>
<protein>
    <recommendedName>
        <fullName evidence="4">Glycosyl hydrolase family 32 N-terminal domain-containing protein</fullName>
    </recommendedName>
</protein>
<feature type="domain" description="Glycosyl hydrolase family 32 N-terminal" evidence="4">
    <location>
        <begin position="16"/>
        <end position="116"/>
    </location>
</feature>
<keyword evidence="3" id="KW-0326">Glycosidase</keyword>
<evidence type="ECO:0000256" key="2">
    <source>
        <dbReference type="ARBA" id="ARBA00022801"/>
    </source>
</evidence>
<dbReference type="GO" id="GO:0016798">
    <property type="term" value="F:hydrolase activity, acting on glycosyl bonds"/>
    <property type="evidence" value="ECO:0007669"/>
    <property type="project" value="UniProtKB-KW"/>
</dbReference>
<name>A0A9X4L137_9BACL</name>
<dbReference type="InterPro" id="IPR023296">
    <property type="entry name" value="Glyco_hydro_beta-prop_sf"/>
</dbReference>
<dbReference type="SUPFAM" id="SSF75005">
    <property type="entry name" value="Arabinanase/levansucrase/invertase"/>
    <property type="match status" value="1"/>
</dbReference>
<dbReference type="Proteomes" id="UP001153404">
    <property type="component" value="Unassembled WGS sequence"/>
</dbReference>
<dbReference type="RefSeq" id="WP_277539562.1">
    <property type="nucleotide sequence ID" value="NZ_JAPDIA010000009.1"/>
</dbReference>
<evidence type="ECO:0000256" key="3">
    <source>
        <dbReference type="ARBA" id="ARBA00023295"/>
    </source>
</evidence>
<dbReference type="Pfam" id="PF00251">
    <property type="entry name" value="Glyco_hydro_32N"/>
    <property type="match status" value="1"/>
</dbReference>
<evidence type="ECO:0000313" key="5">
    <source>
        <dbReference type="EMBL" id="MDG0814593.1"/>
    </source>
</evidence>
<comment type="similarity">
    <text evidence="1">Belongs to the glycosyl hydrolase 32 family.</text>
</comment>
<keyword evidence="6" id="KW-1185">Reference proteome</keyword>
<proteinExistence type="inferred from homology"/>
<evidence type="ECO:0000256" key="1">
    <source>
        <dbReference type="ARBA" id="ARBA00009902"/>
    </source>
</evidence>
<dbReference type="InterPro" id="IPR013148">
    <property type="entry name" value="Glyco_hydro_32_N"/>
</dbReference>
<dbReference type="AlphaFoldDB" id="A0A9X4L137"/>
<evidence type="ECO:0000259" key="4">
    <source>
        <dbReference type="Pfam" id="PF00251"/>
    </source>
</evidence>
<sequence length="201" mass="23764">MLYKPREDRLWDCWIVPHNDRYHLFYIRITPGASRWNGISMAVSDDLLHWKEYGPILEKHPDAEWLGTGMVQRVGDTFIMNYSEELIRGHQQIRFARSKDLYHWERIEEVVLRPDPAYYLDDPEDCCEELPRWDSLGIVNALQDAPPPVYRLPDRPCRRPEAESESRRAWRHDLHGRHPLGGVAPQAPLRICFPISRFPNI</sequence>
<keyword evidence="2" id="KW-0378">Hydrolase</keyword>
<gene>
    <name evidence="5" type="ORF">OMP40_38900</name>
</gene>
<reference evidence="5" key="1">
    <citation type="submission" date="2022-10" db="EMBL/GenBank/DDBJ databases">
        <title>Comparative genomic analysis of Cohnella hashimotonis sp. nov., isolated from the International Space Station.</title>
        <authorList>
            <person name="Simpson A."/>
            <person name="Venkateswaran K."/>
        </authorList>
    </citation>
    <scope>NUCLEOTIDE SEQUENCE</scope>
    <source>
        <strain evidence="5">DSM 28161</strain>
    </source>
</reference>
<dbReference type="Gene3D" id="2.115.10.20">
    <property type="entry name" value="Glycosyl hydrolase domain, family 43"/>
    <property type="match status" value="1"/>
</dbReference>
<accession>A0A9X4L137</accession>
<dbReference type="EMBL" id="JAPDIA010000009">
    <property type="protein sequence ID" value="MDG0814593.1"/>
    <property type="molecule type" value="Genomic_DNA"/>
</dbReference>
<organism evidence="5 6">
    <name type="scientific">Cohnella rhizosphaerae</name>
    <dbReference type="NCBI Taxonomy" id="1457232"/>
    <lineage>
        <taxon>Bacteria</taxon>
        <taxon>Bacillati</taxon>
        <taxon>Bacillota</taxon>
        <taxon>Bacilli</taxon>
        <taxon>Bacillales</taxon>
        <taxon>Paenibacillaceae</taxon>
        <taxon>Cohnella</taxon>
    </lineage>
</organism>
<comment type="caution">
    <text evidence="5">The sequence shown here is derived from an EMBL/GenBank/DDBJ whole genome shotgun (WGS) entry which is preliminary data.</text>
</comment>